<evidence type="ECO:0000313" key="3">
    <source>
        <dbReference type="Proteomes" id="UP000727407"/>
    </source>
</evidence>
<dbReference type="EMBL" id="QNUK01000013">
    <property type="protein sequence ID" value="KAF5908426.1"/>
    <property type="molecule type" value="Genomic_DNA"/>
</dbReference>
<evidence type="ECO:0000313" key="2">
    <source>
        <dbReference type="EMBL" id="KAF5908426.1"/>
    </source>
</evidence>
<dbReference type="AlphaFoldDB" id="A0A8J4U1L7"/>
<name>A0A8J4U1L7_CLAMG</name>
<proteinExistence type="predicted"/>
<feature type="region of interest" description="Disordered" evidence="1">
    <location>
        <begin position="23"/>
        <end position="51"/>
    </location>
</feature>
<reference evidence="2" key="1">
    <citation type="submission" date="2020-07" db="EMBL/GenBank/DDBJ databases">
        <title>Clarias magur genome sequencing, assembly and annotation.</title>
        <authorList>
            <person name="Kushwaha B."/>
            <person name="Kumar R."/>
            <person name="Das P."/>
            <person name="Joshi C.G."/>
            <person name="Kumar D."/>
            <person name="Nagpure N.S."/>
            <person name="Pandey M."/>
            <person name="Agarwal S."/>
            <person name="Srivastava S."/>
            <person name="Singh M."/>
            <person name="Sahoo L."/>
            <person name="Jayasankar P."/>
            <person name="Meher P.K."/>
            <person name="Koringa P.G."/>
            <person name="Iquebal M.A."/>
            <person name="Das S.P."/>
            <person name="Bit A."/>
            <person name="Patnaik S."/>
            <person name="Patel N."/>
            <person name="Shah T.M."/>
            <person name="Hinsu A."/>
            <person name="Jena J.K."/>
        </authorList>
    </citation>
    <scope>NUCLEOTIDE SEQUENCE</scope>
    <source>
        <strain evidence="2">CIFAMagur01</strain>
        <tissue evidence="2">Testis</tissue>
    </source>
</reference>
<organism evidence="2 3">
    <name type="scientific">Clarias magur</name>
    <name type="common">Asian catfish</name>
    <name type="synonym">Macropteronotus magur</name>
    <dbReference type="NCBI Taxonomy" id="1594786"/>
    <lineage>
        <taxon>Eukaryota</taxon>
        <taxon>Metazoa</taxon>
        <taxon>Chordata</taxon>
        <taxon>Craniata</taxon>
        <taxon>Vertebrata</taxon>
        <taxon>Euteleostomi</taxon>
        <taxon>Actinopterygii</taxon>
        <taxon>Neopterygii</taxon>
        <taxon>Teleostei</taxon>
        <taxon>Ostariophysi</taxon>
        <taxon>Siluriformes</taxon>
        <taxon>Clariidae</taxon>
        <taxon>Clarias</taxon>
    </lineage>
</organism>
<sequence length="51" mass="6005">MKYTARECRGLCSLWGPSPAEWRREKKKKKEAGNHNPHQRGFLYVLDDSND</sequence>
<keyword evidence="3" id="KW-1185">Reference proteome</keyword>
<comment type="caution">
    <text evidence="2">The sequence shown here is derived from an EMBL/GenBank/DDBJ whole genome shotgun (WGS) entry which is preliminary data.</text>
</comment>
<evidence type="ECO:0000256" key="1">
    <source>
        <dbReference type="SAM" id="MobiDB-lite"/>
    </source>
</evidence>
<protein>
    <submittedName>
        <fullName evidence="2">CTP synthase</fullName>
    </submittedName>
</protein>
<accession>A0A8J4U1L7</accession>
<dbReference type="Proteomes" id="UP000727407">
    <property type="component" value="Unassembled WGS sequence"/>
</dbReference>
<gene>
    <name evidence="2" type="primary">pyrG</name>
    <name evidence="2" type="ORF">DAT39_001938</name>
</gene>